<feature type="compositionally biased region" description="Low complexity" evidence="2">
    <location>
        <begin position="130"/>
        <end position="151"/>
    </location>
</feature>
<accession>A0ABP0AP39</accession>
<feature type="region of interest" description="Disordered" evidence="2">
    <location>
        <begin position="429"/>
        <end position="501"/>
    </location>
</feature>
<evidence type="ECO:0000313" key="4">
    <source>
        <dbReference type="EMBL" id="CAK7209004.1"/>
    </source>
</evidence>
<evidence type="ECO:0000256" key="2">
    <source>
        <dbReference type="SAM" id="MobiDB-lite"/>
    </source>
</evidence>
<evidence type="ECO:0000259" key="3">
    <source>
        <dbReference type="Pfam" id="PF10650"/>
    </source>
</evidence>
<dbReference type="Pfam" id="PF10650">
    <property type="entry name" value="zf-C3H1"/>
    <property type="match status" value="1"/>
</dbReference>
<feature type="region of interest" description="Disordered" evidence="2">
    <location>
        <begin position="1"/>
        <end position="59"/>
    </location>
</feature>
<evidence type="ECO:0000256" key="1">
    <source>
        <dbReference type="SAM" id="Coils"/>
    </source>
</evidence>
<feature type="coiled-coil region" evidence="1">
    <location>
        <begin position="856"/>
        <end position="890"/>
    </location>
</feature>
<feature type="region of interest" description="Disordered" evidence="2">
    <location>
        <begin position="107"/>
        <end position="324"/>
    </location>
</feature>
<evidence type="ECO:0000313" key="5">
    <source>
        <dbReference type="Proteomes" id="UP001642406"/>
    </source>
</evidence>
<feature type="compositionally biased region" description="Acidic residues" evidence="2">
    <location>
        <begin position="936"/>
        <end position="950"/>
    </location>
</feature>
<feature type="compositionally biased region" description="Low complexity" evidence="2">
    <location>
        <begin position="1"/>
        <end position="10"/>
    </location>
</feature>
<gene>
    <name evidence="4" type="ORF">SBRCBS47491_000289</name>
</gene>
<feature type="compositionally biased region" description="Basic and acidic residues" evidence="2">
    <location>
        <begin position="460"/>
        <end position="471"/>
    </location>
</feature>
<dbReference type="PANTHER" id="PTHR21563">
    <property type="entry name" value="ZINC FINGER C3H1 DOMAIN-CONTAINING PROTEIN"/>
    <property type="match status" value="1"/>
</dbReference>
<dbReference type="InterPro" id="IPR039278">
    <property type="entry name" value="Red1"/>
</dbReference>
<feature type="compositionally biased region" description="Basic and acidic residues" evidence="2">
    <location>
        <begin position="645"/>
        <end position="659"/>
    </location>
</feature>
<protein>
    <recommendedName>
        <fullName evidence="3">Putative zinc-finger domain-containing protein</fullName>
    </recommendedName>
</protein>
<feature type="region of interest" description="Disordered" evidence="2">
    <location>
        <begin position="895"/>
        <end position="1032"/>
    </location>
</feature>
<dbReference type="InterPro" id="IPR019607">
    <property type="entry name" value="Putative_zinc-finger_domain"/>
</dbReference>
<feature type="compositionally biased region" description="Pro residues" evidence="2">
    <location>
        <begin position="11"/>
        <end position="25"/>
    </location>
</feature>
<dbReference type="EMBL" id="CAWUHC010000002">
    <property type="protein sequence ID" value="CAK7209004.1"/>
    <property type="molecule type" value="Genomic_DNA"/>
</dbReference>
<organism evidence="4 5">
    <name type="scientific">Sporothrix bragantina</name>
    <dbReference type="NCBI Taxonomy" id="671064"/>
    <lineage>
        <taxon>Eukaryota</taxon>
        <taxon>Fungi</taxon>
        <taxon>Dikarya</taxon>
        <taxon>Ascomycota</taxon>
        <taxon>Pezizomycotina</taxon>
        <taxon>Sordariomycetes</taxon>
        <taxon>Sordariomycetidae</taxon>
        <taxon>Ophiostomatales</taxon>
        <taxon>Ophiostomataceae</taxon>
        <taxon>Sporothrix</taxon>
    </lineage>
</organism>
<feature type="compositionally biased region" description="Acidic residues" evidence="2">
    <location>
        <begin position="993"/>
        <end position="1032"/>
    </location>
</feature>
<dbReference type="Proteomes" id="UP001642406">
    <property type="component" value="Unassembled WGS sequence"/>
</dbReference>
<feature type="compositionally biased region" description="Acidic residues" evidence="2">
    <location>
        <begin position="247"/>
        <end position="261"/>
    </location>
</feature>
<name>A0ABP0AP39_9PEZI</name>
<feature type="compositionally biased region" description="Basic and acidic residues" evidence="2">
    <location>
        <begin position="703"/>
        <end position="730"/>
    </location>
</feature>
<sequence length="1216" mass="129935">MAAYPYGQGQWPPPPSQQPQHPPSHPQFAQYDYRPPSNPPVMYNAAPYQAPPQPQPTPNYYDAVQASHAAYEHNAQVSGLGIALEPSGQRSPNAVGGDLSWSEAFPTAASASASSSVYPPYSLPNHHAHAQQQQYHHPYSSQPATSQQAPQRVVYSPPAYQAEVSASQAYNPEATIVTRESEPEEGELSEDDEDPYEPEETSGSTRNDDVITSRSPTSRDLPGVDYPHVALGAVADLPSRDASVIDTQDDAFYDEDEDEEPGEIKSKEYSQSASDAADADDEDMGYSDSEPKTVPPLSGERAGSYSPRLSPGEVEESGGVADGPLQNVDLAAATAATAVAEASASNVNGIDSAGGNTGEASRDLCVVVEEATTANKLPYNSVDDAKKEAQRAILRLIPYGVSYQTYIDEGFDEKLVKPLFTELGLKAAPTESTPVPRSASPVQATAAAAPQPEPAGNDGAPKKEERKDRIARLLALKASKPTPVPAAKPPAAAHLSKPEKTKSEKAILLQQRLEALKQAQEQRAAAATKAAAEATALDDTVSRQQSQAAAAIVETIADRAAAISAALPPTPPANSRQRPVAADFADFSTALPAQGSHNPLKRPYELTRQRSSVIIDVSDDSADEDVAMELDSQADDPGSRTAEATSRRDSGAPLYRDDSIGASNGNSYNDRRNAHTDAPFSSPRPPVYGSRAPPTAPASMLARPKEDEYTRKMREIELMKRKIAEAEAKKARGSPTGTQTPQTGGQQTPQTGGQQTPPDNSIDANSGSGSGSGSGSNSDVSALIVRPPLQPLRRITSTGELSGEDRASSPLASVEASSARLPKRSDVPSPVPSGDNHREKRMRVASLQLPRVEASLQEKMFKLRLLQDKVAALQAEIDAGVAEKRRLTEDIDDLANGSEVNSMEREVSTQPPLLPKSAQADQVLVVESELDKEAGFEAEMEGGPDAEDDVAASADADQIGPGDDDHASQNGSDKSVAESIGMSDASSPYEPASDMDDEGDIEMVDEEASVEVGEEVEEEGEEAESEEGEADDADNADAIDELFHGESQPQQKQLPRPASAAKPAVAGVKAGTLSSVYVPYESPLQYFRSYRYHPQYRAHVPSGFRSLTYSGKIQDDVALCPIEMADGTCLDASCPFQHFAAIVPKDDQILVELGRADDYTGEQKSRFVDGLTSLLKKIRDDKERDFDKIAESIIDFRRRFLGDDTRIISHLEGVTV</sequence>
<reference evidence="4 5" key="1">
    <citation type="submission" date="2024-01" db="EMBL/GenBank/DDBJ databases">
        <authorList>
            <person name="Allen C."/>
            <person name="Tagirdzhanova G."/>
        </authorList>
    </citation>
    <scope>NUCLEOTIDE SEQUENCE [LARGE SCALE GENOMIC DNA]</scope>
</reference>
<feature type="domain" description="Putative zinc-finger" evidence="3">
    <location>
        <begin position="1119"/>
        <end position="1140"/>
    </location>
</feature>
<feature type="compositionally biased region" description="Low complexity" evidence="2">
    <location>
        <begin position="438"/>
        <end position="450"/>
    </location>
</feature>
<proteinExistence type="predicted"/>
<dbReference type="PANTHER" id="PTHR21563:SF3">
    <property type="entry name" value="ZINC FINGER C3H1 DOMAIN-CONTAINING PROTEIN"/>
    <property type="match status" value="1"/>
</dbReference>
<keyword evidence="1" id="KW-0175">Coiled coil</keyword>
<keyword evidence="5" id="KW-1185">Reference proteome</keyword>
<feature type="compositionally biased region" description="Low complexity" evidence="2">
    <location>
        <begin position="735"/>
        <end position="758"/>
    </location>
</feature>
<feature type="compositionally biased region" description="Acidic residues" evidence="2">
    <location>
        <begin position="182"/>
        <end position="200"/>
    </location>
</feature>
<feature type="region of interest" description="Disordered" evidence="2">
    <location>
        <begin position="630"/>
        <end position="840"/>
    </location>
</feature>
<comment type="caution">
    <text evidence="4">The sequence shown here is derived from an EMBL/GenBank/DDBJ whole genome shotgun (WGS) entry which is preliminary data.</text>
</comment>